<feature type="region of interest" description="Disordered" evidence="3">
    <location>
        <begin position="1"/>
        <end position="37"/>
    </location>
</feature>
<dbReference type="eggNOG" id="KOG0531">
    <property type="taxonomic scope" value="Eukaryota"/>
</dbReference>
<dbReference type="SUPFAM" id="SSF52075">
    <property type="entry name" value="Outer arm dynein light chain 1"/>
    <property type="match status" value="1"/>
</dbReference>
<protein>
    <submittedName>
        <fullName evidence="4">Uncharacterized protein</fullName>
    </submittedName>
</protein>
<dbReference type="AlphaFoldDB" id="G3AG92"/>
<gene>
    <name evidence="4" type="ORF">SPAPADRAFT_130666</name>
</gene>
<feature type="compositionally biased region" description="Basic and acidic residues" evidence="3">
    <location>
        <begin position="14"/>
        <end position="33"/>
    </location>
</feature>
<sequence length="687" mass="77384">MAEGNGIAAPVFSHEYEDKAIGEPSPKRIKTEDTSEVEITQTISSPDVKTIETVNNHNQTTQDNPTEVKLPTVSNSQSPIVLPIPTPQNNNTSIPITATTTTTTTTAPAPAPAPPPQQKESVINTNSTTTLPPHLPPPIPVPPLEIKKINRLVLLYDKPRYYHTIIQLKELRELPNNYVTVLEIGTIDKVLKETTISSVKFDHFHMSIEYNDQFESNLRKFIEFLKNNQKMIDEVGDIAYHIHFEPGKKWQDYKPSEIKEYYNFLEALKDTAGDKVVHCSVVNKYDMDTVYITEKAELTKLGNEIQEDIQYWKNLKILDYGESSIRFLPGVKLPDTLEVLNIGGGYALETLTGFKMPPNLRALLAGQGAVHSIDNITFPTTLERLEIEDNKIYFLNYVEFPASLKHLDVSQNRIESLRGVNFPRGLQSLNIGFNPIESVRGIKFPETLRKLEVSNIPNESMTGVKFPESLEVLNLQSSMTNTRGLKLPQHLKTLILTGNGVNSINPLKLPNTIEVLYLNQNNIKTLNKVQLPPKLRELYLGDNLITTLKNVTFPSTLEVLDLENDPESIENDKHITTLKDVVLPPNLKIMKLGYHAIKAIESYEFPTSLRFLSLAYNELRQIKNIKFGNHLKTLDLSGNPELLSLDNVIIPESVTELRISPQLIGNLPAYIIERANKNRLIIKKSAT</sequence>
<dbReference type="PROSITE" id="PS51450">
    <property type="entry name" value="LRR"/>
    <property type="match status" value="2"/>
</dbReference>
<keyword evidence="1" id="KW-0433">Leucine-rich repeat</keyword>
<dbReference type="HOGENOM" id="CLU_020128_0_0_1"/>
<organism evidence="5">
    <name type="scientific">Spathaspora passalidarum (strain NRRL Y-27907 / 11-Y1)</name>
    <dbReference type="NCBI Taxonomy" id="619300"/>
    <lineage>
        <taxon>Eukaryota</taxon>
        <taxon>Fungi</taxon>
        <taxon>Dikarya</taxon>
        <taxon>Ascomycota</taxon>
        <taxon>Saccharomycotina</taxon>
        <taxon>Pichiomycetes</taxon>
        <taxon>Debaryomycetaceae</taxon>
        <taxon>Spathaspora</taxon>
    </lineage>
</organism>
<evidence type="ECO:0000256" key="3">
    <source>
        <dbReference type="SAM" id="MobiDB-lite"/>
    </source>
</evidence>
<evidence type="ECO:0000256" key="2">
    <source>
        <dbReference type="ARBA" id="ARBA00022737"/>
    </source>
</evidence>
<feature type="region of interest" description="Disordered" evidence="3">
    <location>
        <begin position="102"/>
        <end position="121"/>
    </location>
</feature>
<keyword evidence="2" id="KW-0677">Repeat</keyword>
<keyword evidence="5" id="KW-1185">Reference proteome</keyword>
<dbReference type="OMA" id="DMDTVYI"/>
<proteinExistence type="predicted"/>
<dbReference type="Pfam" id="PF05725">
    <property type="entry name" value="FNIP"/>
    <property type="match status" value="1"/>
</dbReference>
<dbReference type="RefSeq" id="XP_007372643.1">
    <property type="nucleotide sequence ID" value="XM_007372581.1"/>
</dbReference>
<dbReference type="SMART" id="SM00365">
    <property type="entry name" value="LRR_SD22"/>
    <property type="match status" value="6"/>
</dbReference>
<dbReference type="Gene3D" id="3.80.10.10">
    <property type="entry name" value="Ribonuclease Inhibitor"/>
    <property type="match status" value="2"/>
</dbReference>
<evidence type="ECO:0000313" key="5">
    <source>
        <dbReference type="Proteomes" id="UP000000709"/>
    </source>
</evidence>
<dbReference type="InterPro" id="IPR050836">
    <property type="entry name" value="SDS22/Internalin_LRR"/>
</dbReference>
<dbReference type="InterPro" id="IPR008615">
    <property type="entry name" value="FNIP"/>
</dbReference>
<dbReference type="SUPFAM" id="SSF52058">
    <property type="entry name" value="L domain-like"/>
    <property type="match status" value="1"/>
</dbReference>
<dbReference type="STRING" id="619300.G3AG92"/>
<dbReference type="PANTHER" id="PTHR46652:SF3">
    <property type="entry name" value="LEUCINE-RICH REPEAT-CONTAINING PROTEIN 9"/>
    <property type="match status" value="1"/>
</dbReference>
<reference evidence="4 5" key="1">
    <citation type="journal article" date="2011" name="Proc. Natl. Acad. Sci. U.S.A.">
        <title>Comparative genomics of xylose-fermenting fungi for enhanced biofuel production.</title>
        <authorList>
            <person name="Wohlbach D.J."/>
            <person name="Kuo A."/>
            <person name="Sato T.K."/>
            <person name="Potts K.M."/>
            <person name="Salamov A.A."/>
            <person name="LaButti K.M."/>
            <person name="Sun H."/>
            <person name="Clum A."/>
            <person name="Pangilinan J.L."/>
            <person name="Lindquist E.A."/>
            <person name="Lucas S."/>
            <person name="Lapidus A."/>
            <person name="Jin M."/>
            <person name="Gunawan C."/>
            <person name="Balan V."/>
            <person name="Dale B.E."/>
            <person name="Jeffries T.W."/>
            <person name="Zinkel R."/>
            <person name="Barry K.W."/>
            <person name="Grigoriev I.V."/>
            <person name="Gasch A.P."/>
        </authorList>
    </citation>
    <scope>NUCLEOTIDE SEQUENCE [LARGE SCALE GENOMIC DNA]</scope>
    <source>
        <strain evidence="5">NRRL Y-27907 / 11-Y1</strain>
    </source>
</reference>
<dbReference type="OrthoDB" id="266138at2759"/>
<dbReference type="Pfam" id="PF13306">
    <property type="entry name" value="LRR_5"/>
    <property type="match status" value="2"/>
</dbReference>
<accession>G3AG92</accession>
<evidence type="ECO:0000313" key="4">
    <source>
        <dbReference type="EMBL" id="EGW35231.1"/>
    </source>
</evidence>
<dbReference type="Proteomes" id="UP000000709">
    <property type="component" value="Unassembled WGS sequence"/>
</dbReference>
<name>G3AG92_SPAPN</name>
<dbReference type="EMBL" id="GL996499">
    <property type="protein sequence ID" value="EGW35231.1"/>
    <property type="molecule type" value="Genomic_DNA"/>
</dbReference>
<dbReference type="GeneID" id="18869512"/>
<dbReference type="KEGG" id="spaa:SPAPADRAFT_130666"/>
<dbReference type="InterPro" id="IPR032675">
    <property type="entry name" value="LRR_dom_sf"/>
</dbReference>
<dbReference type="InterPro" id="IPR026906">
    <property type="entry name" value="LRR_5"/>
</dbReference>
<evidence type="ECO:0000256" key="1">
    <source>
        <dbReference type="ARBA" id="ARBA00022614"/>
    </source>
</evidence>
<dbReference type="InterPro" id="IPR001611">
    <property type="entry name" value="Leu-rich_rpt"/>
</dbReference>
<dbReference type="PANTHER" id="PTHR46652">
    <property type="entry name" value="LEUCINE-RICH REPEAT AND IQ DOMAIN-CONTAINING PROTEIN 1-RELATED"/>
    <property type="match status" value="1"/>
</dbReference>
<dbReference type="InParanoid" id="G3AG92"/>